<proteinExistence type="predicted"/>
<evidence type="ECO:0000256" key="1">
    <source>
        <dbReference type="SAM" id="Phobius"/>
    </source>
</evidence>
<dbReference type="AlphaFoldDB" id="A0A317VRH2"/>
<dbReference type="STRING" id="1450535.A0A317VRH2"/>
<keyword evidence="1" id="KW-0472">Membrane</keyword>
<evidence type="ECO:0000313" key="3">
    <source>
        <dbReference type="Proteomes" id="UP000246702"/>
    </source>
</evidence>
<feature type="transmembrane region" description="Helical" evidence="1">
    <location>
        <begin position="34"/>
        <end position="55"/>
    </location>
</feature>
<gene>
    <name evidence="2" type="ORF">BO94DRAFT_474645</name>
</gene>
<dbReference type="Proteomes" id="UP000246702">
    <property type="component" value="Unassembled WGS sequence"/>
</dbReference>
<protein>
    <submittedName>
        <fullName evidence="2">Uncharacterized protein</fullName>
    </submittedName>
</protein>
<dbReference type="OrthoDB" id="3340520at2759"/>
<name>A0A317VRH2_9EURO</name>
<dbReference type="Pfam" id="PF07103">
    <property type="entry name" value="DUF1365"/>
    <property type="match status" value="1"/>
</dbReference>
<organism evidence="2 3">
    <name type="scientific">Aspergillus sclerotioniger CBS 115572</name>
    <dbReference type="NCBI Taxonomy" id="1450535"/>
    <lineage>
        <taxon>Eukaryota</taxon>
        <taxon>Fungi</taxon>
        <taxon>Dikarya</taxon>
        <taxon>Ascomycota</taxon>
        <taxon>Pezizomycotina</taxon>
        <taxon>Eurotiomycetes</taxon>
        <taxon>Eurotiomycetidae</taxon>
        <taxon>Eurotiales</taxon>
        <taxon>Aspergillaceae</taxon>
        <taxon>Aspergillus</taxon>
        <taxon>Aspergillus subgen. Circumdati</taxon>
    </lineage>
</organism>
<dbReference type="GeneID" id="37110665"/>
<keyword evidence="1" id="KW-1133">Transmembrane helix</keyword>
<comment type="caution">
    <text evidence="2">The sequence shown here is derived from an EMBL/GenBank/DDBJ whole genome shotgun (WGS) entry which is preliminary data.</text>
</comment>
<evidence type="ECO:0000313" key="2">
    <source>
        <dbReference type="EMBL" id="PWY74500.1"/>
    </source>
</evidence>
<dbReference type="EMBL" id="MSFK01000030">
    <property type="protein sequence ID" value="PWY74500.1"/>
    <property type="molecule type" value="Genomic_DNA"/>
</dbReference>
<reference evidence="2 3" key="1">
    <citation type="submission" date="2016-12" db="EMBL/GenBank/DDBJ databases">
        <title>The genomes of Aspergillus section Nigri reveals drivers in fungal speciation.</title>
        <authorList>
            <consortium name="DOE Joint Genome Institute"/>
            <person name="Vesth T.C."/>
            <person name="Nybo J."/>
            <person name="Theobald S."/>
            <person name="Brandl J."/>
            <person name="Frisvad J.C."/>
            <person name="Nielsen K.F."/>
            <person name="Lyhne E.K."/>
            <person name="Kogle M.E."/>
            <person name="Kuo A."/>
            <person name="Riley R."/>
            <person name="Clum A."/>
            <person name="Nolan M."/>
            <person name="Lipzen A."/>
            <person name="Salamov A."/>
            <person name="Henrissat B."/>
            <person name="Wiebenga A."/>
            <person name="De Vries R.P."/>
            <person name="Grigoriev I.V."/>
            <person name="Mortensen U.H."/>
            <person name="Andersen M.R."/>
            <person name="Baker S.E."/>
        </authorList>
    </citation>
    <scope>NUCLEOTIDE SEQUENCE [LARGE SCALE GENOMIC DNA]</scope>
    <source>
        <strain evidence="2 3">CBS 115572</strain>
    </source>
</reference>
<dbReference type="RefSeq" id="XP_025463693.1">
    <property type="nucleotide sequence ID" value="XM_025608522.1"/>
</dbReference>
<dbReference type="PANTHER" id="PTHR33973">
    <property type="entry name" value="OS07G0153300 PROTEIN"/>
    <property type="match status" value="1"/>
</dbReference>
<accession>A0A317VRH2</accession>
<dbReference type="InterPro" id="IPR010775">
    <property type="entry name" value="DUF1365"/>
</dbReference>
<sequence length="642" mass="73544">MLLRATIYFSSASLLFRISKLALQSPIALSFSLALSIFISLSILLFKLIWSAYVFRSFRLHSSCIRREYIGKPFLFPAKLSHARRFPVAERYNYWYDYFMIGIPVGLRGRVGNLLSIDNTPSKERWWQRCWFTIDAGYYLDPGSGERSLEEKLHCFLRSENLNPNDYPYAYLLSVPRFLWWQKSAINYWYLYSPSRELKAMIMEINNSFYEKRNFFFPLSPAGSQKDDLRGVSQGVTATFLNGPSEPQDLVFRTSASRCTSYKGEWEKSIFGSPFEKVGGSMPAKFSDMLSEVPPRLQSTLSSVSPEGQIKVTSRLSSWGDAVDPLDSSSWNILKFILRWTHVGALSAPRIVKEALKVRFRGGLKYLQRPEVRKGSIARKETPIERSLELIFREYLSQLIKHCDTPLTLRYTPPKTISFEPITFHSPIPPTSHPRPILEICPITPRFFTSITQYQTAKQGFLTECMPCTTEADDTSSRLYVSDWFLLSDLLDRATPTLDDTLDCKTSTPGFRSRWKCAAANHLIPWVRRLSASETTFMARFASLNCPADTYWMYRKCVSHHLLSLMLPIESQAVVQLCFITMRMLLLHAVLDIAVRMTGIGFWMKHLGIGSVSGSVVYAGWDLLETYVGKYYLNPFGWGEGL</sequence>
<keyword evidence="1" id="KW-0812">Transmembrane</keyword>
<keyword evidence="3" id="KW-1185">Reference proteome</keyword>
<dbReference type="PANTHER" id="PTHR33973:SF4">
    <property type="entry name" value="OS07G0153300 PROTEIN"/>
    <property type="match status" value="1"/>
</dbReference>